<dbReference type="NCBIfam" id="TIGR02604">
    <property type="entry name" value="Piru_Ver_Nterm"/>
    <property type="match status" value="1"/>
</dbReference>
<feature type="signal peptide" evidence="6">
    <location>
        <begin position="1"/>
        <end position="25"/>
    </location>
</feature>
<reference evidence="8 9" key="1">
    <citation type="submission" date="2018-06" db="EMBL/GenBank/DDBJ databases">
        <title>Genomic Encyclopedia of Type Strains, Phase IV (KMG-IV): sequencing the most valuable type-strain genomes for metagenomic binning, comparative biology and taxonomic classification.</title>
        <authorList>
            <person name="Goeker M."/>
        </authorList>
    </citation>
    <scope>NUCLEOTIDE SEQUENCE [LARGE SCALE GENOMIC DNA]</scope>
    <source>
        <strain evidence="8 9">DSM 25532</strain>
    </source>
</reference>
<dbReference type="Pfam" id="PF23500">
    <property type="entry name" value="DUF7133"/>
    <property type="match status" value="1"/>
</dbReference>
<keyword evidence="9" id="KW-1185">Reference proteome</keyword>
<dbReference type="InterPro" id="IPR008979">
    <property type="entry name" value="Galactose-bd-like_sf"/>
</dbReference>
<dbReference type="PROSITE" id="PS51007">
    <property type="entry name" value="CYTC"/>
    <property type="match status" value="1"/>
</dbReference>
<dbReference type="InterPro" id="IPR011042">
    <property type="entry name" value="6-blade_b-propeller_TolB-like"/>
</dbReference>
<dbReference type="Proteomes" id="UP000253426">
    <property type="component" value="Unassembled WGS sequence"/>
</dbReference>
<accession>A0A366H1D1</accession>
<evidence type="ECO:0000259" key="7">
    <source>
        <dbReference type="PROSITE" id="PS51007"/>
    </source>
</evidence>
<evidence type="ECO:0000256" key="1">
    <source>
        <dbReference type="ARBA" id="ARBA00022617"/>
    </source>
</evidence>
<dbReference type="EMBL" id="QNRR01000023">
    <property type="protein sequence ID" value="RBP35314.1"/>
    <property type="molecule type" value="Genomic_DNA"/>
</dbReference>
<dbReference type="Gene3D" id="1.10.760.10">
    <property type="entry name" value="Cytochrome c-like domain"/>
    <property type="match status" value="1"/>
</dbReference>
<dbReference type="SUPFAM" id="SSF52317">
    <property type="entry name" value="Class I glutamine amidotransferase-like"/>
    <property type="match status" value="1"/>
</dbReference>
<evidence type="ECO:0000256" key="5">
    <source>
        <dbReference type="SAM" id="MobiDB-lite"/>
    </source>
</evidence>
<dbReference type="PANTHER" id="PTHR33546:SF1">
    <property type="entry name" value="LARGE, MULTIFUNCTIONAL SECRETED PROTEIN"/>
    <property type="match status" value="1"/>
</dbReference>
<dbReference type="GO" id="GO:0009055">
    <property type="term" value="F:electron transfer activity"/>
    <property type="evidence" value="ECO:0007669"/>
    <property type="project" value="InterPro"/>
</dbReference>
<dbReference type="InterPro" id="IPR013428">
    <property type="entry name" value="Membrane-bound_put_N"/>
</dbReference>
<comment type="caution">
    <text evidence="8">The sequence shown here is derived from an EMBL/GenBank/DDBJ whole genome shotgun (WGS) entry which is preliminary data.</text>
</comment>
<evidence type="ECO:0000256" key="6">
    <source>
        <dbReference type="SAM" id="SignalP"/>
    </source>
</evidence>
<feature type="compositionally biased region" description="Low complexity" evidence="5">
    <location>
        <begin position="308"/>
        <end position="330"/>
    </location>
</feature>
<evidence type="ECO:0000256" key="2">
    <source>
        <dbReference type="ARBA" id="ARBA00022723"/>
    </source>
</evidence>
<feature type="region of interest" description="Disordered" evidence="5">
    <location>
        <begin position="195"/>
        <end position="216"/>
    </location>
</feature>
<feature type="compositionally biased region" description="Basic and acidic residues" evidence="5">
    <location>
        <begin position="285"/>
        <end position="294"/>
    </location>
</feature>
<dbReference type="GO" id="GO:0046872">
    <property type="term" value="F:metal ion binding"/>
    <property type="evidence" value="ECO:0007669"/>
    <property type="project" value="UniProtKB-KW"/>
</dbReference>
<evidence type="ECO:0000256" key="4">
    <source>
        <dbReference type="PROSITE-ProRule" id="PRU00433"/>
    </source>
</evidence>
<keyword evidence="2 4" id="KW-0479">Metal-binding</keyword>
<feature type="region of interest" description="Disordered" evidence="5">
    <location>
        <begin position="276"/>
        <end position="330"/>
    </location>
</feature>
<evidence type="ECO:0000313" key="8">
    <source>
        <dbReference type="EMBL" id="RBP35314.1"/>
    </source>
</evidence>
<dbReference type="RefSeq" id="WP_113962393.1">
    <property type="nucleotide sequence ID" value="NZ_QNRR01000023.1"/>
</dbReference>
<feature type="chain" id="PRO_5016753341" evidence="6">
    <location>
        <begin position="26"/>
        <end position="1578"/>
    </location>
</feature>
<proteinExistence type="predicted"/>
<sequence>MKRFIIPALTLAFGAAGFLQSQLQAADAKKSIVMIAGKPSHGPGQHEHNAGVQLLAKCLKESGLPVEPTVLLNGQWPTPEVLAKADAILIYSDGGGGHPALQENRLEQLDKEMKRGAGFVCLHYAVEPTIPKGNKEFVDWLGGAFEINWSVNPHWDANFKELPKHPISNGVKPFSTNDEWYFHMRFRRNMEGVTPILSDVPPDSTMSRKDGSHSGNPAVREEVAAKKPQHVAWAVEREGGGRGFGFTGGHFHKGWGNEDQRKLVLNAIAWASKAEVPAEGVPSKVTEDDLKANLDPKPGQGLPEKPKAPAATPAPAAPAKQAAAPQGGAKPLFKKEISKATGVSEIKVDLAGAKELYLVVHEGEDGIACDWVNWIEPTLVMEDGARTKLSDVKMKQATSGWGGVVINRNTGGGDMVVEGYTPKSKSGRLLGIGTHSNSTIAFDLPAGVKSFEASVALDAGGTKQSQDNKAVAMVFTSAPAPALVQGGSSGGGKPHGFAEAKEQMDGFTTPKGLKASLFAAEPMVQNPTNLDIDPKGRVWIAESVNYRATMKAWGILRPEGDRVVIVEDTNGDGEADKETTFYQSKDVTNALGICVLPNPSGKGTHVLLSASPNLWLLTDADGDDKAEKADIILKVGGNFDHDHNLHAVVFGPDGKYYFNFGNEGRKLMYPDGTTVVDLTGREITDGGKPYRQGMIFRCDIDLNAAKVSKVETLAHNFRNNYEVCVDSFGAAWQSDNDDDGNKGVRINAILDYGNYGYTDELTGAGWRTERTNIETEIPLRHWYQNDPGSIPNLLQTGSGSPTGILINEGTALGKQFAGELIHCDAGPRTVRAYPVKKSGAGYTAEMVDILTTNDTWYRPADVCIAPDGSLFVADWYDPGVGGHNMGDNIGDKIRGRIYRVAPEGLAWKVAAPDFNSVAGCIEALKSPNGSTRYVAWNKLYEMLQGPAITKTVTKDKDGNESVSMKLDTAKGAVSDAEKALQQLYTNGTSRQRARALHLLIRIPGKARQYLDPALKDGDADIRATAVRELRLASILVSAEAPKSSVAGTFPHIFKSGENAADVLGALVAGESNKQVLREYAITLRVVEPPQPSTSTQLEKENPANGKPGKVEIVDAAAVDKVPAVWIALAKKHDGNDRWYVEALGIGAMGREDACLTAWLDAVGKDGWNGPAGRDIVWRMRSSASAPLLAALLTNAKSDETSLPRYLRAFDFIPASEEKNVALLKVATGNEKRIAVAGEALKRLRNTPYKDKPEVQSALESALASAKGTPTYIEMVEDFGITGKNAELLEAALKDIKDPRAQDAVKLLLKQPEGRKLLGDTLAGKDAENLIALLGASGDKGAVKLLSDIVTDAQRDAAVRSGAVKALSLSVPGATAMVEMSEGAKFPEDMKANAGTALSMVQYPGISERVAKAFPTPQVAGGKTLPPIAELVKLKGDVAKGKAIYAKAESSCTLCHRIGDTGAEFGPGLSEIGSKLGKDVLFESILNPNAGVSMGFETWSITLKNGQSAMGIVRSETNDQLVLALPGGVANTFEKRLIDKREKLPMSMMPTGLQALFSQDDLVNLVEYLVSLKAKTVKK</sequence>
<dbReference type="GO" id="GO:0020037">
    <property type="term" value="F:heme binding"/>
    <property type="evidence" value="ECO:0007669"/>
    <property type="project" value="InterPro"/>
</dbReference>
<protein>
    <submittedName>
        <fullName evidence="8">Putative membrane-bound dehydrogenase-like protein</fullName>
    </submittedName>
</protein>
<keyword evidence="6" id="KW-0732">Signal</keyword>
<dbReference type="InterPro" id="IPR029010">
    <property type="entry name" value="ThuA-like"/>
</dbReference>
<dbReference type="InterPro" id="IPR013222">
    <property type="entry name" value="Glyco_hyd_98_carb-bd"/>
</dbReference>
<dbReference type="Pfam" id="PF06283">
    <property type="entry name" value="ThuA"/>
    <property type="match status" value="1"/>
</dbReference>
<dbReference type="InterPro" id="IPR036909">
    <property type="entry name" value="Cyt_c-like_dom_sf"/>
</dbReference>
<keyword evidence="3 4" id="KW-0408">Iron</keyword>
<dbReference type="Gene3D" id="2.60.120.1060">
    <property type="entry name" value="NPCBM/NEW2 domain"/>
    <property type="match status" value="2"/>
</dbReference>
<gene>
    <name evidence="8" type="ORF">DES53_12310</name>
</gene>
<dbReference type="SUPFAM" id="SSF50952">
    <property type="entry name" value="Soluble quinoprotein glucose dehydrogenase"/>
    <property type="match status" value="1"/>
</dbReference>
<dbReference type="SMART" id="SM00776">
    <property type="entry name" value="NPCBM"/>
    <property type="match status" value="1"/>
</dbReference>
<name>A0A366H1D1_9BACT</name>
<dbReference type="InterPro" id="IPR009056">
    <property type="entry name" value="Cyt_c-like_dom"/>
</dbReference>
<evidence type="ECO:0000313" key="9">
    <source>
        <dbReference type="Proteomes" id="UP000253426"/>
    </source>
</evidence>
<dbReference type="NCBIfam" id="TIGR02603">
    <property type="entry name" value="CxxCH_TIGR02603"/>
    <property type="match status" value="1"/>
</dbReference>
<dbReference type="Pfam" id="PF08305">
    <property type="entry name" value="NPCBM"/>
    <property type="match status" value="2"/>
</dbReference>
<keyword evidence="1 4" id="KW-0349">Heme</keyword>
<organism evidence="8 9">
    <name type="scientific">Roseimicrobium gellanilyticum</name>
    <dbReference type="NCBI Taxonomy" id="748857"/>
    <lineage>
        <taxon>Bacteria</taxon>
        <taxon>Pseudomonadati</taxon>
        <taxon>Verrucomicrobiota</taxon>
        <taxon>Verrucomicrobiia</taxon>
        <taxon>Verrucomicrobiales</taxon>
        <taxon>Verrucomicrobiaceae</taxon>
        <taxon>Roseimicrobium</taxon>
    </lineage>
</organism>
<feature type="domain" description="Cytochrome c" evidence="7">
    <location>
        <begin position="1435"/>
        <end position="1572"/>
    </location>
</feature>
<dbReference type="InterPro" id="IPR038637">
    <property type="entry name" value="NPCBM_sf"/>
</dbReference>
<dbReference type="OrthoDB" id="174880at2"/>
<dbReference type="InterPro" id="IPR011041">
    <property type="entry name" value="Quinoprot_gluc/sorb_DH_b-prop"/>
</dbReference>
<dbReference type="Gene3D" id="3.40.50.880">
    <property type="match status" value="1"/>
</dbReference>
<dbReference type="SUPFAM" id="SSF46626">
    <property type="entry name" value="Cytochrome c"/>
    <property type="match status" value="1"/>
</dbReference>
<dbReference type="InterPro" id="IPR013427">
    <property type="entry name" value="Haem-bd_dom_put"/>
</dbReference>
<dbReference type="PANTHER" id="PTHR33546">
    <property type="entry name" value="LARGE, MULTIFUNCTIONAL SECRETED PROTEIN-RELATED"/>
    <property type="match status" value="1"/>
</dbReference>
<dbReference type="InterPro" id="IPR055557">
    <property type="entry name" value="DUF7133"/>
</dbReference>
<evidence type="ECO:0000256" key="3">
    <source>
        <dbReference type="ARBA" id="ARBA00023004"/>
    </source>
</evidence>
<dbReference type="InterPro" id="IPR029062">
    <property type="entry name" value="Class_I_gatase-like"/>
</dbReference>
<dbReference type="Gene3D" id="2.120.10.30">
    <property type="entry name" value="TolB, C-terminal domain"/>
    <property type="match status" value="1"/>
</dbReference>
<dbReference type="SUPFAM" id="SSF49785">
    <property type="entry name" value="Galactose-binding domain-like"/>
    <property type="match status" value="2"/>
</dbReference>